<organism evidence="3">
    <name type="scientific">Strongyloides stercoralis</name>
    <name type="common">Threadworm</name>
    <dbReference type="NCBI Taxonomy" id="6248"/>
    <lineage>
        <taxon>Eukaryota</taxon>
        <taxon>Metazoa</taxon>
        <taxon>Ecdysozoa</taxon>
        <taxon>Nematoda</taxon>
        <taxon>Chromadorea</taxon>
        <taxon>Rhabditida</taxon>
        <taxon>Tylenchina</taxon>
        <taxon>Panagrolaimomorpha</taxon>
        <taxon>Strongyloidoidea</taxon>
        <taxon>Strongyloididae</taxon>
        <taxon>Strongyloides</taxon>
    </lineage>
</organism>
<feature type="transmembrane region" description="Helical" evidence="1">
    <location>
        <begin position="7"/>
        <end position="31"/>
    </location>
</feature>
<dbReference type="STRING" id="6248.A0A0K0E1A7"/>
<evidence type="ECO:0000313" key="3">
    <source>
        <dbReference type="WBParaSite" id="SSTP_0000327200.1"/>
    </source>
</evidence>
<feature type="transmembrane region" description="Helical" evidence="1">
    <location>
        <begin position="109"/>
        <end position="128"/>
    </location>
</feature>
<evidence type="ECO:0000313" key="2">
    <source>
        <dbReference type="Proteomes" id="UP000035681"/>
    </source>
</evidence>
<evidence type="ECO:0000256" key="1">
    <source>
        <dbReference type="SAM" id="Phobius"/>
    </source>
</evidence>
<reference evidence="3" key="1">
    <citation type="submission" date="2015-08" db="UniProtKB">
        <authorList>
            <consortium name="WormBaseParasite"/>
        </authorList>
    </citation>
    <scope>IDENTIFICATION</scope>
</reference>
<proteinExistence type="predicted"/>
<dbReference type="WBParaSite" id="TCONS_00007281.p1">
    <property type="protein sequence ID" value="TCONS_00007281.p1"/>
    <property type="gene ID" value="XLOC_005320"/>
</dbReference>
<keyword evidence="1" id="KW-1133">Transmembrane helix</keyword>
<keyword evidence="2" id="KW-1185">Reference proteome</keyword>
<dbReference type="AlphaFoldDB" id="A0A0K0E1A7"/>
<dbReference type="Proteomes" id="UP000035681">
    <property type="component" value="Unplaced"/>
</dbReference>
<feature type="transmembrane region" description="Helical" evidence="1">
    <location>
        <begin position="185"/>
        <end position="207"/>
    </location>
</feature>
<name>A0A0K0E1A7_STRER</name>
<sequence length="353" mass="42225">MTKLIKCLSVFVRISNVLCIGLLIFLPSILYKYSKHLILISCHEKNETYFKNFLNLTETGDSGIESSTCYTYKIILFSFSIFNFVRIISFYYEKMVFKTMESCYMRRDYPCLHIGSMIGIPYIIYQLFYTHSLQYGGEFLFLYILTLLLIFTMYPYIKGFILLIKTISYCLKKKYFSHWFELYTTLVALFIYGTLILTLFLHLIFFIPSPITIYGYPLYYPYINFPLIMFFMHHHIIRSHKEVSPIIYKVIEEDFYLYAKRYKCINGSICLSESNIFILPTRPSTENNTTWNTLNCYRFKKDFYYNNNNFISNKAVANNVITVKNMEELDGWIIKKLKFYLPPKKIEVNEKYY</sequence>
<protein>
    <submittedName>
        <fullName evidence="3">Post-GPI attachment to proteins factor 3</fullName>
    </submittedName>
</protein>
<keyword evidence="1" id="KW-0472">Membrane</keyword>
<feature type="transmembrane region" description="Helical" evidence="1">
    <location>
        <begin position="70"/>
        <end position="88"/>
    </location>
</feature>
<accession>A0A0K0E1A7</accession>
<keyword evidence="1" id="KW-0812">Transmembrane</keyword>
<feature type="transmembrane region" description="Helical" evidence="1">
    <location>
        <begin position="140"/>
        <end position="164"/>
    </location>
</feature>
<dbReference type="WBParaSite" id="SSTP_0000327200.1">
    <property type="protein sequence ID" value="SSTP_0000327200.1"/>
    <property type="gene ID" value="SSTP_0000327200"/>
</dbReference>
<feature type="transmembrane region" description="Helical" evidence="1">
    <location>
        <begin position="213"/>
        <end position="232"/>
    </location>
</feature>